<sequence length="246" mass="27018">MGKTSALRLQLAFVPVRPRCQLEFAFGKGGWDHVTFGKVPDGLEDGHGTYMSLVTEKWELGHGPLKCSIVAARAWKSCRSPPPPPNLASIFFLVAVTADHDGRDHRILAYATEFLIPSPRSKDSRWLGHDLHDFRLAAALPSLLQSYPFRKTLFGNHSSGQQSDNARENDPLAAPMAKWTRRLRRPAPEPAPGAHAASPANSDHRVLISRVACICPTISDLAVARPRPLPRHPVLLRDEARAITAG</sequence>
<keyword evidence="2" id="KW-1185">Reference proteome</keyword>
<gene>
    <name evidence="1" type="ORF">BDK51DRAFT_41013</name>
</gene>
<evidence type="ECO:0000313" key="1">
    <source>
        <dbReference type="EMBL" id="RKO88524.1"/>
    </source>
</evidence>
<name>A0A4P9W870_9FUNG</name>
<dbReference type="EMBL" id="KZ996658">
    <property type="protein sequence ID" value="RKO88524.1"/>
    <property type="molecule type" value="Genomic_DNA"/>
</dbReference>
<reference evidence="2" key="1">
    <citation type="journal article" date="2018" name="Nat. Microbiol.">
        <title>Leveraging single-cell genomics to expand the fungal tree of life.</title>
        <authorList>
            <person name="Ahrendt S.R."/>
            <person name="Quandt C.A."/>
            <person name="Ciobanu D."/>
            <person name="Clum A."/>
            <person name="Salamov A."/>
            <person name="Andreopoulos B."/>
            <person name="Cheng J.F."/>
            <person name="Woyke T."/>
            <person name="Pelin A."/>
            <person name="Henrissat B."/>
            <person name="Reynolds N.K."/>
            <person name="Benny G.L."/>
            <person name="Smith M.E."/>
            <person name="James T.Y."/>
            <person name="Grigoriev I.V."/>
        </authorList>
    </citation>
    <scope>NUCLEOTIDE SEQUENCE [LARGE SCALE GENOMIC DNA]</scope>
</reference>
<dbReference type="AlphaFoldDB" id="A0A4P9W870"/>
<protein>
    <submittedName>
        <fullName evidence="1">Uncharacterized protein</fullName>
    </submittedName>
</protein>
<dbReference type="Proteomes" id="UP000269721">
    <property type="component" value="Unassembled WGS sequence"/>
</dbReference>
<evidence type="ECO:0000313" key="2">
    <source>
        <dbReference type="Proteomes" id="UP000269721"/>
    </source>
</evidence>
<accession>A0A4P9W870</accession>
<proteinExistence type="predicted"/>
<organism evidence="1 2">
    <name type="scientific">Blyttiomyces helicus</name>
    <dbReference type="NCBI Taxonomy" id="388810"/>
    <lineage>
        <taxon>Eukaryota</taxon>
        <taxon>Fungi</taxon>
        <taxon>Fungi incertae sedis</taxon>
        <taxon>Chytridiomycota</taxon>
        <taxon>Chytridiomycota incertae sedis</taxon>
        <taxon>Chytridiomycetes</taxon>
        <taxon>Chytridiomycetes incertae sedis</taxon>
        <taxon>Blyttiomyces</taxon>
    </lineage>
</organism>